<organism evidence="2 3">
    <name type="scientific">Chryseosolibacter histidini</name>
    <dbReference type="NCBI Taxonomy" id="2782349"/>
    <lineage>
        <taxon>Bacteria</taxon>
        <taxon>Pseudomonadati</taxon>
        <taxon>Bacteroidota</taxon>
        <taxon>Cytophagia</taxon>
        <taxon>Cytophagales</taxon>
        <taxon>Chryseotaleaceae</taxon>
        <taxon>Chryseosolibacter</taxon>
    </lineage>
</organism>
<feature type="transmembrane region" description="Helical" evidence="1">
    <location>
        <begin position="106"/>
        <end position="129"/>
    </location>
</feature>
<dbReference type="AlphaFoldDB" id="A0AAP2GNK9"/>
<dbReference type="Pfam" id="PF07099">
    <property type="entry name" value="DUF1361"/>
    <property type="match status" value="1"/>
</dbReference>
<feature type="transmembrane region" description="Helical" evidence="1">
    <location>
        <begin position="43"/>
        <end position="67"/>
    </location>
</feature>
<proteinExistence type="predicted"/>
<gene>
    <name evidence="2" type="ORF">KK083_08955</name>
</gene>
<feature type="transmembrane region" description="Helical" evidence="1">
    <location>
        <begin position="198"/>
        <end position="216"/>
    </location>
</feature>
<keyword evidence="1" id="KW-0812">Transmembrane</keyword>
<dbReference type="InterPro" id="IPR009793">
    <property type="entry name" value="DUF1361"/>
</dbReference>
<reference evidence="2 3" key="1">
    <citation type="submission" date="2021-05" db="EMBL/GenBank/DDBJ databases">
        <title>A Polyphasic approach of four new species of the genus Ohtaekwangia: Ohtaekwangia histidinii sp. nov., Ohtaekwangia cretensis sp. nov., Ohtaekwangia indiensis sp. nov., Ohtaekwangia reichenbachii sp. nov. from diverse environment.</title>
        <authorList>
            <person name="Octaviana S."/>
        </authorList>
    </citation>
    <scope>NUCLEOTIDE SEQUENCE [LARGE SCALE GENOMIC DNA]</scope>
    <source>
        <strain evidence="2 3">PWU4</strain>
    </source>
</reference>
<dbReference type="Proteomes" id="UP001319200">
    <property type="component" value="Unassembled WGS sequence"/>
</dbReference>
<feature type="transmembrane region" description="Helical" evidence="1">
    <location>
        <begin position="16"/>
        <end position="37"/>
    </location>
</feature>
<name>A0AAP2GNK9_9BACT</name>
<keyword evidence="3" id="KW-1185">Reference proteome</keyword>
<evidence type="ECO:0000313" key="3">
    <source>
        <dbReference type="Proteomes" id="UP001319200"/>
    </source>
</evidence>
<protein>
    <submittedName>
        <fullName evidence="2">DUF1361 domain-containing protein</fullName>
    </submittedName>
</protein>
<evidence type="ECO:0000313" key="2">
    <source>
        <dbReference type="EMBL" id="MBT1697000.1"/>
    </source>
</evidence>
<accession>A0AAP2GNK9</accession>
<feature type="transmembrane region" description="Helical" evidence="1">
    <location>
        <begin position="74"/>
        <end position="94"/>
    </location>
</feature>
<dbReference type="EMBL" id="JAHESF010000007">
    <property type="protein sequence ID" value="MBT1697000.1"/>
    <property type="molecule type" value="Genomic_DNA"/>
</dbReference>
<keyword evidence="1" id="KW-1133">Transmembrane helix</keyword>
<keyword evidence="1" id="KW-0472">Membrane</keyword>
<sequence length="238" mass="27687">MRHLYLRLKERNRLNMLILFFITTALCISLVAFRVHYTSKVTFIFLLWNIFLALIPYGVSTLLVLYHDKISNRWLLTLPFLFWLCFFPNAPYILTDLFHLKPRTGVPYWYDLALILFFAWNGLMLGYASLMDMQAVLTRHFNTWVGWMVAIGSLVLGSFGIYLGRYLRWNSWDVVSSPEGLLRDIAVRVLDPMDHPQTYGVTIVFSAFLVMGYLLIFQFTHAYRQTAHSGPAANKALL</sequence>
<comment type="caution">
    <text evidence="2">The sequence shown here is derived from an EMBL/GenBank/DDBJ whole genome shotgun (WGS) entry which is preliminary data.</text>
</comment>
<dbReference type="RefSeq" id="WP_254162645.1">
    <property type="nucleotide sequence ID" value="NZ_JAHESF010000007.1"/>
</dbReference>
<evidence type="ECO:0000256" key="1">
    <source>
        <dbReference type="SAM" id="Phobius"/>
    </source>
</evidence>
<feature type="transmembrane region" description="Helical" evidence="1">
    <location>
        <begin position="141"/>
        <end position="163"/>
    </location>
</feature>